<gene>
    <name evidence="3" type="ORF">IMG5_195280</name>
</gene>
<evidence type="ECO:0000313" key="3">
    <source>
        <dbReference type="EMBL" id="EGR27481.1"/>
    </source>
</evidence>
<dbReference type="GO" id="GO:0003714">
    <property type="term" value="F:transcription corepressor activity"/>
    <property type="evidence" value="ECO:0007669"/>
    <property type="project" value="InterPro"/>
</dbReference>
<dbReference type="InterPro" id="IPR013194">
    <property type="entry name" value="HDAC_interact_dom"/>
</dbReference>
<dbReference type="STRING" id="857967.G0R4X1"/>
<dbReference type="SMART" id="SM00761">
    <property type="entry name" value="HDAC_interact"/>
    <property type="match status" value="1"/>
</dbReference>
<dbReference type="GO" id="GO:0000122">
    <property type="term" value="P:negative regulation of transcription by RNA polymerase II"/>
    <property type="evidence" value="ECO:0007669"/>
    <property type="project" value="TreeGrafter"/>
</dbReference>
<protein>
    <submittedName>
        <fullName evidence="3">Ubiquitin carboxyl-terminal hydrolase family protein, putative</fullName>
    </submittedName>
</protein>
<evidence type="ECO:0000313" key="4">
    <source>
        <dbReference type="Proteomes" id="UP000008983"/>
    </source>
</evidence>
<dbReference type="GeneID" id="14903555"/>
<organism evidence="3 4">
    <name type="scientific">Ichthyophthirius multifiliis</name>
    <name type="common">White spot disease agent</name>
    <name type="synonym">Ich</name>
    <dbReference type="NCBI Taxonomy" id="5932"/>
    <lineage>
        <taxon>Eukaryota</taxon>
        <taxon>Sar</taxon>
        <taxon>Alveolata</taxon>
        <taxon>Ciliophora</taxon>
        <taxon>Intramacronucleata</taxon>
        <taxon>Oligohymenophorea</taxon>
        <taxon>Hymenostomatida</taxon>
        <taxon>Ophryoglenina</taxon>
        <taxon>Ichthyophthirius</taxon>
    </lineage>
</organism>
<dbReference type="InterPro" id="IPR039774">
    <property type="entry name" value="Sin3-like"/>
</dbReference>
<keyword evidence="1" id="KW-0678">Repressor</keyword>
<dbReference type="OrthoDB" id="288083at2759"/>
<keyword evidence="3" id="KW-0378">Hydrolase</keyword>
<dbReference type="GO" id="GO:0000118">
    <property type="term" value="C:histone deacetylase complex"/>
    <property type="evidence" value="ECO:0007669"/>
    <property type="project" value="TreeGrafter"/>
</dbReference>
<dbReference type="RefSeq" id="XP_004024391.1">
    <property type="nucleotide sequence ID" value="XM_004024342.1"/>
</dbReference>
<evidence type="ECO:0000259" key="2">
    <source>
        <dbReference type="SMART" id="SM00761"/>
    </source>
</evidence>
<evidence type="ECO:0000256" key="1">
    <source>
        <dbReference type="ARBA" id="ARBA00022491"/>
    </source>
</evidence>
<dbReference type="eggNOG" id="KOG4204">
    <property type="taxonomic scope" value="Eukaryota"/>
</dbReference>
<feature type="domain" description="Histone deacetylase interacting" evidence="2">
    <location>
        <begin position="216"/>
        <end position="314"/>
    </location>
</feature>
<dbReference type="AlphaFoldDB" id="G0R4X1"/>
<dbReference type="Proteomes" id="UP000008983">
    <property type="component" value="Unassembled WGS sequence"/>
</dbReference>
<reference evidence="3 4" key="1">
    <citation type="submission" date="2011-07" db="EMBL/GenBank/DDBJ databases">
        <authorList>
            <person name="Coyne R."/>
            <person name="Brami D."/>
            <person name="Johnson J."/>
            <person name="Hostetler J."/>
            <person name="Hannick L."/>
            <person name="Clark T."/>
            <person name="Cassidy-Hanley D."/>
            <person name="Inman J."/>
        </authorList>
    </citation>
    <scope>NUCLEOTIDE SEQUENCE [LARGE SCALE GENOMIC DNA]</scope>
    <source>
        <strain evidence="3 4">G5</strain>
    </source>
</reference>
<accession>G0R4X1</accession>
<dbReference type="PANTHER" id="PTHR12346:SF0">
    <property type="entry name" value="SIN3A, ISOFORM G"/>
    <property type="match status" value="1"/>
</dbReference>
<proteinExistence type="predicted"/>
<name>G0R4X1_ICHMU</name>
<dbReference type="PANTHER" id="PTHR12346">
    <property type="entry name" value="SIN3B-RELATED"/>
    <property type="match status" value="1"/>
</dbReference>
<dbReference type="InParanoid" id="G0R4X1"/>
<dbReference type="GO" id="GO:0000785">
    <property type="term" value="C:chromatin"/>
    <property type="evidence" value="ECO:0007669"/>
    <property type="project" value="TreeGrafter"/>
</dbReference>
<dbReference type="GO" id="GO:0016787">
    <property type="term" value="F:hydrolase activity"/>
    <property type="evidence" value="ECO:0007669"/>
    <property type="project" value="UniProtKB-KW"/>
</dbReference>
<sequence>MLHQDYQFQISEESKNNKLIDSEIGNNYINEKNKQENIRLDKQQINNKGIMKKRELIKQQSSEICEEISTKYPEKLNEFIAAIKKKTNSGHEMNRLFLLMSVHLFSEKIIQFIRRLQMCFKLLSYAQQWKYKYLKYQKFFTSQELIKLNQFTIENLNRKLKRYKKCLITIWCNKKPLSQNNPLLYEYFKDLVECRESSRRKANTCFKPLNEIDFNTHQRYTHSYVYMPKYYPKNCSNSDYLSKQVLNTKIVTVPMGTEHVSFNIMRKNAYEEQLFKSEDEKYEFDFQISMFKRTIFLLEKVEKNNIKVEDERKIVQQAIDLKIISTLYKHGVKEQQEVCDILLMNPKKTAPLILIRLKEKLQELMNVRQNQAKKQWHEIQEKNYHRSLDHRSFIFKRHDRKLIQIQRFEKESEFRFQILNKIRMKKEDFENKEEFENNVESFLSF</sequence>
<keyword evidence="4" id="KW-1185">Reference proteome</keyword>
<dbReference type="Pfam" id="PF08295">
    <property type="entry name" value="Sin3_corepress"/>
    <property type="match status" value="1"/>
</dbReference>
<dbReference type="EMBL" id="GL984357">
    <property type="protein sequence ID" value="EGR27481.1"/>
    <property type="molecule type" value="Genomic_DNA"/>
</dbReference>